<proteinExistence type="predicted"/>
<protein>
    <submittedName>
        <fullName evidence="1">Uncharacterized protein</fullName>
    </submittedName>
</protein>
<evidence type="ECO:0000313" key="1">
    <source>
        <dbReference type="EMBL" id="KAA0186243.1"/>
    </source>
</evidence>
<accession>A0A8E0RQ20</accession>
<gene>
    <name evidence="1" type="ORF">FBUS_05468</name>
</gene>
<reference evidence="1" key="1">
    <citation type="submission" date="2019-05" db="EMBL/GenBank/DDBJ databases">
        <title>Annotation for the trematode Fasciolopsis buski.</title>
        <authorList>
            <person name="Choi Y.-J."/>
        </authorList>
    </citation>
    <scope>NUCLEOTIDE SEQUENCE</scope>
    <source>
        <strain evidence="1">HT</strain>
        <tissue evidence="1">Whole worm</tissue>
    </source>
</reference>
<comment type="caution">
    <text evidence="1">The sequence shown here is derived from an EMBL/GenBank/DDBJ whole genome shotgun (WGS) entry which is preliminary data.</text>
</comment>
<name>A0A8E0RQ20_9TREM</name>
<sequence>MIDTYYTKNHQNIYKDYKNGSILGKLSSGLAIALNLAISEFGCSKWAIIDNGPARIHRVSQGLHEAGDRISDMAEASPQLSLGILFRKPLDSCSFLPSKSLPE</sequence>
<organism evidence="1 2">
    <name type="scientific">Fasciolopsis buskii</name>
    <dbReference type="NCBI Taxonomy" id="27845"/>
    <lineage>
        <taxon>Eukaryota</taxon>
        <taxon>Metazoa</taxon>
        <taxon>Spiralia</taxon>
        <taxon>Lophotrochozoa</taxon>
        <taxon>Platyhelminthes</taxon>
        <taxon>Trematoda</taxon>
        <taxon>Digenea</taxon>
        <taxon>Plagiorchiida</taxon>
        <taxon>Echinostomata</taxon>
        <taxon>Echinostomatoidea</taxon>
        <taxon>Fasciolidae</taxon>
        <taxon>Fasciolopsis</taxon>
    </lineage>
</organism>
<keyword evidence="2" id="KW-1185">Reference proteome</keyword>
<dbReference type="Proteomes" id="UP000728185">
    <property type="component" value="Unassembled WGS sequence"/>
</dbReference>
<evidence type="ECO:0000313" key="2">
    <source>
        <dbReference type="Proteomes" id="UP000728185"/>
    </source>
</evidence>
<dbReference type="AlphaFoldDB" id="A0A8E0RQ20"/>
<dbReference type="OrthoDB" id="10041421at2759"/>
<dbReference type="EMBL" id="LUCM01009867">
    <property type="protein sequence ID" value="KAA0186243.1"/>
    <property type="molecule type" value="Genomic_DNA"/>
</dbReference>